<name>A0A0A8YYJ6_ARUDO</name>
<dbReference type="EMBL" id="GBRH01266279">
    <property type="protein sequence ID" value="JAD31616.1"/>
    <property type="molecule type" value="Transcribed_RNA"/>
</dbReference>
<evidence type="ECO:0000256" key="1">
    <source>
        <dbReference type="SAM" id="MobiDB-lite"/>
    </source>
</evidence>
<proteinExistence type="predicted"/>
<sequence length="35" mass="3725">MGDVCASHSHASGNDSLYNDGMRAFPCLVPRAHAH</sequence>
<dbReference type="AlphaFoldDB" id="A0A0A8YYJ6"/>
<protein>
    <submittedName>
        <fullName evidence="2">Uncharacterized protein</fullName>
    </submittedName>
</protein>
<feature type="region of interest" description="Disordered" evidence="1">
    <location>
        <begin position="1"/>
        <end position="21"/>
    </location>
</feature>
<reference evidence="2" key="2">
    <citation type="journal article" date="2015" name="Data Brief">
        <title>Shoot transcriptome of the giant reed, Arundo donax.</title>
        <authorList>
            <person name="Barrero R.A."/>
            <person name="Guerrero F.D."/>
            <person name="Moolhuijzen P."/>
            <person name="Goolsby J.A."/>
            <person name="Tidwell J."/>
            <person name="Bellgard S.E."/>
            <person name="Bellgard M.I."/>
        </authorList>
    </citation>
    <scope>NUCLEOTIDE SEQUENCE</scope>
    <source>
        <tissue evidence="2">Shoot tissue taken approximately 20 cm above the soil surface</tissue>
    </source>
</reference>
<accession>A0A0A8YYJ6</accession>
<evidence type="ECO:0000313" key="2">
    <source>
        <dbReference type="EMBL" id="JAD31616.1"/>
    </source>
</evidence>
<organism evidence="2">
    <name type="scientific">Arundo donax</name>
    <name type="common">Giant reed</name>
    <name type="synonym">Donax arundinaceus</name>
    <dbReference type="NCBI Taxonomy" id="35708"/>
    <lineage>
        <taxon>Eukaryota</taxon>
        <taxon>Viridiplantae</taxon>
        <taxon>Streptophyta</taxon>
        <taxon>Embryophyta</taxon>
        <taxon>Tracheophyta</taxon>
        <taxon>Spermatophyta</taxon>
        <taxon>Magnoliopsida</taxon>
        <taxon>Liliopsida</taxon>
        <taxon>Poales</taxon>
        <taxon>Poaceae</taxon>
        <taxon>PACMAD clade</taxon>
        <taxon>Arundinoideae</taxon>
        <taxon>Arundineae</taxon>
        <taxon>Arundo</taxon>
    </lineage>
</organism>
<reference evidence="2" key="1">
    <citation type="submission" date="2014-09" db="EMBL/GenBank/DDBJ databases">
        <authorList>
            <person name="Magalhaes I.L.F."/>
            <person name="Oliveira U."/>
            <person name="Santos F.R."/>
            <person name="Vidigal T.H.D.A."/>
            <person name="Brescovit A.D."/>
            <person name="Santos A.J."/>
        </authorList>
    </citation>
    <scope>NUCLEOTIDE SEQUENCE</scope>
    <source>
        <tissue evidence="2">Shoot tissue taken approximately 20 cm above the soil surface</tissue>
    </source>
</reference>